<evidence type="ECO:0000313" key="2">
    <source>
        <dbReference type="Proteomes" id="UP000199144"/>
    </source>
</evidence>
<gene>
    <name evidence="1" type="ORF">SAMN04488042_11318</name>
</gene>
<proteinExistence type="predicted"/>
<dbReference type="RefSeq" id="WP_093096701.1">
    <property type="nucleotide sequence ID" value="NZ_FOTQ01000013.1"/>
</dbReference>
<evidence type="ECO:0008006" key="3">
    <source>
        <dbReference type="Google" id="ProtNLM"/>
    </source>
</evidence>
<name>A0A1I4T1C2_9RHOB</name>
<keyword evidence="2" id="KW-1185">Reference proteome</keyword>
<dbReference type="EMBL" id="FOTQ01000013">
    <property type="protein sequence ID" value="SFM70435.1"/>
    <property type="molecule type" value="Genomic_DNA"/>
</dbReference>
<organism evidence="1 2">
    <name type="scientific">Shimia aestuarii</name>
    <dbReference type="NCBI Taxonomy" id="254406"/>
    <lineage>
        <taxon>Bacteria</taxon>
        <taxon>Pseudomonadati</taxon>
        <taxon>Pseudomonadota</taxon>
        <taxon>Alphaproteobacteria</taxon>
        <taxon>Rhodobacterales</taxon>
        <taxon>Roseobacteraceae</taxon>
    </lineage>
</organism>
<dbReference type="OrthoDB" id="7866878at2"/>
<accession>A0A1I4T1C2</accession>
<protein>
    <recommendedName>
        <fullName evidence="3">Alpha/beta hydrolase family protein</fullName>
    </recommendedName>
</protein>
<sequence length="244" mass="26573">MMDAEFSMSYGTLAGSTRTTRLLRLTDQAHGQKAPLVLISDLTDVGRSDILIRVRQVASLLTLRERPLYLVHWARPWREGGGERFSPLVRDLDALIRSVLPNAGAMHIATFGSGALIGFKWLAHCTREGNPVPVCSLSLLAPSLSVMGRAPRTSLASAPARSCVVTDMAGRAADWAETISLAARLPHPPEFIALDNPEHYLVARDTRTLTDTGPGEFIEFAGSWKQAWCDWLSAAEPDTARLAS</sequence>
<evidence type="ECO:0000313" key="1">
    <source>
        <dbReference type="EMBL" id="SFM70435.1"/>
    </source>
</evidence>
<dbReference type="Proteomes" id="UP000199144">
    <property type="component" value="Unassembled WGS sequence"/>
</dbReference>
<dbReference type="AlphaFoldDB" id="A0A1I4T1C2"/>
<reference evidence="1 2" key="1">
    <citation type="submission" date="2016-10" db="EMBL/GenBank/DDBJ databases">
        <authorList>
            <person name="de Groot N.N."/>
        </authorList>
    </citation>
    <scope>NUCLEOTIDE SEQUENCE [LARGE SCALE GENOMIC DNA]</scope>
    <source>
        <strain evidence="1 2">DSM 15283</strain>
    </source>
</reference>